<dbReference type="SUPFAM" id="SSF48371">
    <property type="entry name" value="ARM repeat"/>
    <property type="match status" value="1"/>
</dbReference>
<comment type="caution">
    <text evidence="13">The sequence shown here is derived from an EMBL/GenBank/DDBJ whole genome shotgun (WGS) entry which is preliminary data.</text>
</comment>
<name>A0ABN8PKH1_9CNID</name>
<evidence type="ECO:0000256" key="10">
    <source>
        <dbReference type="PROSITE-ProRule" id="PRU00259"/>
    </source>
</evidence>
<proteinExistence type="inferred from homology"/>
<evidence type="ECO:0000259" key="12">
    <source>
        <dbReference type="Pfam" id="PF08609"/>
    </source>
</evidence>
<sequence length="453" mass="50788">MLHYYVLFLLFSIGFADPQSGLILVNSDDSAKESDVNVEVTKNAGSSIDDEDLEVFQPTAEWQTIQPGQGIPPGLHVRMNLQTGQKEAKLMDGDDGSKYQSNKDSKQKFITIDKNVISKQHLKEALKDFRDKFHDESPPGESSDQLNSHMDAKKNFRSIEDIRKELEGADIFVKKDIEIIKKHVETLNSTSSSLPEKEHALDELEFYVHQIDNAIDLDTIGGLTLVIKLMNSTDPSLVRRATYVLGSATQSNPNVQQAALKQGALPLLLRLLSNQDNMAVRKKAMYALSSLIRLFPMAQREFLKLNGLEIFKMLFEETGSGALAVKAITLMTDILTEQIQHVKALLEKQGKDTSGDISGRVPLLKTMAEKGWCQLVPSLLHTTENDTREKVLQALHVMVEGCKSEFQQPRVHDSLNKLKLQWLKDANRKEGHEDPEYVTILAQLVTDLISKLT</sequence>
<dbReference type="InterPro" id="IPR011989">
    <property type="entry name" value="ARM-like"/>
</dbReference>
<feature type="repeat" description="ARM" evidence="10">
    <location>
        <begin position="263"/>
        <end position="291"/>
    </location>
</feature>
<dbReference type="InterPro" id="IPR050693">
    <property type="entry name" value="Hsp70_NEF-Inhibitors"/>
</dbReference>
<accession>A0ABN8PKH1</accession>
<feature type="chain" id="PRO_5045825999" description="Nucleotide exchange factor SIL1" evidence="11">
    <location>
        <begin position="19"/>
        <end position="453"/>
    </location>
</feature>
<dbReference type="InterPro" id="IPR013918">
    <property type="entry name" value="Nucleotide_exch_fac_Fes1"/>
</dbReference>
<keyword evidence="9" id="KW-0325">Glycoprotein</keyword>
<evidence type="ECO:0000256" key="8">
    <source>
        <dbReference type="ARBA" id="ARBA00023010"/>
    </source>
</evidence>
<feature type="signal peptide" evidence="11">
    <location>
        <begin position="1"/>
        <end position="18"/>
    </location>
</feature>
<dbReference type="Gene3D" id="1.25.10.10">
    <property type="entry name" value="Leucine-rich Repeat Variant"/>
    <property type="match status" value="1"/>
</dbReference>
<protein>
    <recommendedName>
        <fullName evidence="3">Nucleotide exchange factor SIL1</fullName>
    </recommendedName>
</protein>
<evidence type="ECO:0000313" key="13">
    <source>
        <dbReference type="EMBL" id="CAH3143068.1"/>
    </source>
</evidence>
<keyword evidence="8" id="KW-0811">Translocation</keyword>
<comment type="similarity">
    <text evidence="2">Belongs to the SIL1 family.</text>
</comment>
<keyword evidence="14" id="KW-1185">Reference proteome</keyword>
<keyword evidence="5 11" id="KW-0732">Signal</keyword>
<evidence type="ECO:0000256" key="11">
    <source>
        <dbReference type="SAM" id="SignalP"/>
    </source>
</evidence>
<dbReference type="Pfam" id="PF08609">
    <property type="entry name" value="Fes1"/>
    <property type="match status" value="1"/>
</dbReference>
<evidence type="ECO:0000256" key="3">
    <source>
        <dbReference type="ARBA" id="ARBA00015352"/>
    </source>
</evidence>
<organism evidence="13 14">
    <name type="scientific">Porites lobata</name>
    <dbReference type="NCBI Taxonomy" id="104759"/>
    <lineage>
        <taxon>Eukaryota</taxon>
        <taxon>Metazoa</taxon>
        <taxon>Cnidaria</taxon>
        <taxon>Anthozoa</taxon>
        <taxon>Hexacorallia</taxon>
        <taxon>Scleractinia</taxon>
        <taxon>Fungiina</taxon>
        <taxon>Poritidae</taxon>
        <taxon>Porites</taxon>
    </lineage>
</organism>
<dbReference type="Proteomes" id="UP001159405">
    <property type="component" value="Unassembled WGS sequence"/>
</dbReference>
<dbReference type="EMBL" id="CALNXK010000070">
    <property type="protein sequence ID" value="CAH3143068.1"/>
    <property type="molecule type" value="Genomic_DNA"/>
</dbReference>
<dbReference type="PROSITE" id="PS50176">
    <property type="entry name" value="ARM_REPEAT"/>
    <property type="match status" value="1"/>
</dbReference>
<dbReference type="PANTHER" id="PTHR19316:SF35">
    <property type="entry name" value="NUCLEOTIDE EXCHANGE FACTOR SIL1"/>
    <property type="match status" value="1"/>
</dbReference>
<evidence type="ECO:0000256" key="2">
    <source>
        <dbReference type="ARBA" id="ARBA00010588"/>
    </source>
</evidence>
<dbReference type="PANTHER" id="PTHR19316">
    <property type="entry name" value="PROTEIN FOLDING REGULATOR"/>
    <property type="match status" value="1"/>
</dbReference>
<gene>
    <name evidence="13" type="ORF">PLOB_00043217</name>
</gene>
<evidence type="ECO:0000313" key="14">
    <source>
        <dbReference type="Proteomes" id="UP001159405"/>
    </source>
</evidence>
<keyword evidence="6" id="KW-0256">Endoplasmic reticulum</keyword>
<evidence type="ECO:0000256" key="4">
    <source>
        <dbReference type="ARBA" id="ARBA00022448"/>
    </source>
</evidence>
<dbReference type="InterPro" id="IPR016024">
    <property type="entry name" value="ARM-type_fold"/>
</dbReference>
<comment type="subcellular location">
    <subcellularLocation>
        <location evidence="1">Endoplasmic reticulum lumen</location>
    </subcellularLocation>
</comment>
<evidence type="ECO:0000256" key="5">
    <source>
        <dbReference type="ARBA" id="ARBA00022729"/>
    </source>
</evidence>
<evidence type="ECO:0000256" key="7">
    <source>
        <dbReference type="ARBA" id="ARBA00022927"/>
    </source>
</evidence>
<evidence type="ECO:0000256" key="6">
    <source>
        <dbReference type="ARBA" id="ARBA00022824"/>
    </source>
</evidence>
<keyword evidence="7" id="KW-0653">Protein transport</keyword>
<feature type="domain" description="Nucleotide exchange factor Fes1" evidence="12">
    <location>
        <begin position="151"/>
        <end position="217"/>
    </location>
</feature>
<keyword evidence="4" id="KW-0813">Transport</keyword>
<evidence type="ECO:0000256" key="1">
    <source>
        <dbReference type="ARBA" id="ARBA00004319"/>
    </source>
</evidence>
<evidence type="ECO:0000256" key="9">
    <source>
        <dbReference type="ARBA" id="ARBA00023180"/>
    </source>
</evidence>
<dbReference type="InterPro" id="IPR000225">
    <property type="entry name" value="Armadillo"/>
</dbReference>
<reference evidence="13 14" key="1">
    <citation type="submission" date="2022-05" db="EMBL/GenBank/DDBJ databases">
        <authorList>
            <consortium name="Genoscope - CEA"/>
            <person name="William W."/>
        </authorList>
    </citation>
    <scope>NUCLEOTIDE SEQUENCE [LARGE SCALE GENOMIC DNA]</scope>
</reference>